<evidence type="ECO:0000256" key="1">
    <source>
        <dbReference type="SAM" id="MobiDB-lite"/>
    </source>
</evidence>
<gene>
    <name evidence="2" type="primary">jg16579</name>
    <name evidence="2" type="ORF">PAEG_LOCUS10996</name>
</gene>
<dbReference type="AlphaFoldDB" id="A0A8S4R7Z4"/>
<comment type="caution">
    <text evidence="2">The sequence shown here is derived from an EMBL/GenBank/DDBJ whole genome shotgun (WGS) entry which is preliminary data.</text>
</comment>
<keyword evidence="3" id="KW-1185">Reference proteome</keyword>
<proteinExistence type="predicted"/>
<evidence type="ECO:0000313" key="2">
    <source>
        <dbReference type="EMBL" id="CAH2232798.1"/>
    </source>
</evidence>
<evidence type="ECO:0000313" key="3">
    <source>
        <dbReference type="Proteomes" id="UP000838756"/>
    </source>
</evidence>
<accession>A0A8S4R7Z4</accession>
<dbReference type="Proteomes" id="UP000838756">
    <property type="component" value="Unassembled WGS sequence"/>
</dbReference>
<reference evidence="2" key="1">
    <citation type="submission" date="2022-03" db="EMBL/GenBank/DDBJ databases">
        <authorList>
            <person name="Lindestad O."/>
        </authorList>
    </citation>
    <scope>NUCLEOTIDE SEQUENCE</scope>
</reference>
<dbReference type="EMBL" id="CAKXAJ010024920">
    <property type="protein sequence ID" value="CAH2232798.1"/>
    <property type="molecule type" value="Genomic_DNA"/>
</dbReference>
<protein>
    <submittedName>
        <fullName evidence="2">Jg16579 protein</fullName>
    </submittedName>
</protein>
<feature type="region of interest" description="Disordered" evidence="1">
    <location>
        <begin position="1"/>
        <end position="22"/>
    </location>
</feature>
<organism evidence="2 3">
    <name type="scientific">Pararge aegeria aegeria</name>
    <dbReference type="NCBI Taxonomy" id="348720"/>
    <lineage>
        <taxon>Eukaryota</taxon>
        <taxon>Metazoa</taxon>
        <taxon>Ecdysozoa</taxon>
        <taxon>Arthropoda</taxon>
        <taxon>Hexapoda</taxon>
        <taxon>Insecta</taxon>
        <taxon>Pterygota</taxon>
        <taxon>Neoptera</taxon>
        <taxon>Endopterygota</taxon>
        <taxon>Lepidoptera</taxon>
        <taxon>Glossata</taxon>
        <taxon>Ditrysia</taxon>
        <taxon>Papilionoidea</taxon>
        <taxon>Nymphalidae</taxon>
        <taxon>Satyrinae</taxon>
        <taxon>Satyrini</taxon>
        <taxon>Parargina</taxon>
        <taxon>Pararge</taxon>
    </lineage>
</organism>
<name>A0A8S4R7Z4_9NEOP</name>
<sequence length="73" mass="7929">MGHSSTSRKAEVEKGGPCSSENRWTLGFQVAEMETPHRRVNPVDPYFASVVDNGLNPSDSERRSVPKSGPLTG</sequence>
<feature type="region of interest" description="Disordered" evidence="1">
    <location>
        <begin position="51"/>
        <end position="73"/>
    </location>
</feature>